<evidence type="ECO:0000313" key="2">
    <source>
        <dbReference type="Proteomes" id="UP001054945"/>
    </source>
</evidence>
<comment type="caution">
    <text evidence="1">The sequence shown here is derived from an EMBL/GenBank/DDBJ whole genome shotgun (WGS) entry which is preliminary data.</text>
</comment>
<dbReference type="AlphaFoldDB" id="A0AAV4SG76"/>
<gene>
    <name evidence="1" type="ORF">CEXT_419921</name>
</gene>
<name>A0AAV4SG76_CAEEX</name>
<organism evidence="1 2">
    <name type="scientific">Caerostris extrusa</name>
    <name type="common">Bark spider</name>
    <name type="synonym">Caerostris bankana</name>
    <dbReference type="NCBI Taxonomy" id="172846"/>
    <lineage>
        <taxon>Eukaryota</taxon>
        <taxon>Metazoa</taxon>
        <taxon>Ecdysozoa</taxon>
        <taxon>Arthropoda</taxon>
        <taxon>Chelicerata</taxon>
        <taxon>Arachnida</taxon>
        <taxon>Araneae</taxon>
        <taxon>Araneomorphae</taxon>
        <taxon>Entelegynae</taxon>
        <taxon>Araneoidea</taxon>
        <taxon>Araneidae</taxon>
        <taxon>Caerostris</taxon>
    </lineage>
</organism>
<keyword evidence="2" id="KW-1185">Reference proteome</keyword>
<proteinExistence type="predicted"/>
<reference evidence="1 2" key="1">
    <citation type="submission" date="2021-06" db="EMBL/GenBank/DDBJ databases">
        <title>Caerostris extrusa draft genome.</title>
        <authorList>
            <person name="Kono N."/>
            <person name="Arakawa K."/>
        </authorList>
    </citation>
    <scope>NUCLEOTIDE SEQUENCE [LARGE SCALE GENOMIC DNA]</scope>
</reference>
<dbReference type="EMBL" id="BPLR01009599">
    <property type="protein sequence ID" value="GIY33165.1"/>
    <property type="molecule type" value="Genomic_DNA"/>
</dbReference>
<evidence type="ECO:0000313" key="1">
    <source>
        <dbReference type="EMBL" id="GIY33165.1"/>
    </source>
</evidence>
<protein>
    <submittedName>
        <fullName evidence="1">Uncharacterized protein</fullName>
    </submittedName>
</protein>
<sequence>MGSRWVTENTKYFYSSEDFERKKVEKKKSRIEEDTVEEEEISKSGQCLSLFGWNIFWEWIMTIKCGKTQSCLGNFEPAYIDTRALRFLLRIPEVSGSIFCFFNHPFSASYFLLSKKGKLLN</sequence>
<accession>A0AAV4SG76</accession>
<dbReference type="Proteomes" id="UP001054945">
    <property type="component" value="Unassembled WGS sequence"/>
</dbReference>